<reference evidence="12" key="1">
    <citation type="journal article" date="2019" name="Int. J. Syst. Evol. Microbiol.">
        <title>The Global Catalogue of Microorganisms (GCM) 10K type strain sequencing project: providing services to taxonomists for standard genome sequencing and annotation.</title>
        <authorList>
            <consortium name="The Broad Institute Genomics Platform"/>
            <consortium name="The Broad Institute Genome Sequencing Center for Infectious Disease"/>
            <person name="Wu L."/>
            <person name="Ma J."/>
        </authorList>
    </citation>
    <scope>NUCLEOTIDE SEQUENCE [LARGE SCALE GENOMIC DNA]</scope>
    <source>
        <strain evidence="12">CCUG 62952</strain>
    </source>
</reference>
<keyword evidence="6" id="KW-0479">Metal-binding</keyword>
<dbReference type="RefSeq" id="WP_386406529.1">
    <property type="nucleotide sequence ID" value="NZ_JBHTJH010000004.1"/>
</dbReference>
<dbReference type="Gene3D" id="3.40.50.300">
    <property type="entry name" value="P-loop containing nucleotide triphosphate hydrolases"/>
    <property type="match status" value="1"/>
</dbReference>
<comment type="caution">
    <text evidence="11">The sequence shown here is derived from an EMBL/GenBank/DDBJ whole genome shotgun (WGS) entry which is preliminary data.</text>
</comment>
<comment type="similarity">
    <text evidence="2">Belongs to the TsaE family.</text>
</comment>
<dbReference type="InterPro" id="IPR003442">
    <property type="entry name" value="T6A_TsaE"/>
</dbReference>
<evidence type="ECO:0000256" key="9">
    <source>
        <dbReference type="ARBA" id="ARBA00022842"/>
    </source>
</evidence>
<evidence type="ECO:0000256" key="1">
    <source>
        <dbReference type="ARBA" id="ARBA00004496"/>
    </source>
</evidence>
<accession>A0ABW3CY80</accession>
<evidence type="ECO:0000256" key="5">
    <source>
        <dbReference type="ARBA" id="ARBA00022694"/>
    </source>
</evidence>
<proteinExistence type="inferred from homology"/>
<protein>
    <recommendedName>
        <fullName evidence="3">tRNA threonylcarbamoyladenosine biosynthesis protein TsaE</fullName>
    </recommendedName>
    <alternativeName>
        <fullName evidence="10">t(6)A37 threonylcarbamoyladenosine biosynthesis protein TsaE</fullName>
    </alternativeName>
</protein>
<dbReference type="Proteomes" id="UP001596978">
    <property type="component" value="Unassembled WGS sequence"/>
</dbReference>
<keyword evidence="7" id="KW-0547">Nucleotide-binding</keyword>
<evidence type="ECO:0000313" key="11">
    <source>
        <dbReference type="EMBL" id="MFD0862152.1"/>
    </source>
</evidence>
<evidence type="ECO:0000256" key="8">
    <source>
        <dbReference type="ARBA" id="ARBA00022840"/>
    </source>
</evidence>
<keyword evidence="5" id="KW-0819">tRNA processing</keyword>
<keyword evidence="9" id="KW-0460">Magnesium</keyword>
<evidence type="ECO:0000256" key="4">
    <source>
        <dbReference type="ARBA" id="ARBA00022490"/>
    </source>
</evidence>
<dbReference type="NCBIfam" id="TIGR00150">
    <property type="entry name" value="T6A_YjeE"/>
    <property type="match status" value="1"/>
</dbReference>
<sequence>MEFTYQLSDIESVADKVLENIEHKVVTLEGAMGAGKTTLIKSIAKRLGVSTPISSPTFSLVNEHESDNGDLYHFDFYRIEDEIEAYDIGVEEYFYSDNWCFIEWPERIRNLVPEAHSTVKIEVLENDFRKLKILNN</sequence>
<dbReference type="PANTHER" id="PTHR33540">
    <property type="entry name" value="TRNA THREONYLCARBAMOYLADENOSINE BIOSYNTHESIS PROTEIN TSAE"/>
    <property type="match status" value="1"/>
</dbReference>
<keyword evidence="8" id="KW-0067">ATP-binding</keyword>
<dbReference type="Pfam" id="PF02367">
    <property type="entry name" value="TsaE"/>
    <property type="match status" value="1"/>
</dbReference>
<dbReference type="PANTHER" id="PTHR33540:SF2">
    <property type="entry name" value="TRNA THREONYLCARBAMOYLADENOSINE BIOSYNTHESIS PROTEIN TSAE"/>
    <property type="match status" value="1"/>
</dbReference>
<dbReference type="EMBL" id="JBHTJH010000004">
    <property type="protein sequence ID" value="MFD0862152.1"/>
    <property type="molecule type" value="Genomic_DNA"/>
</dbReference>
<gene>
    <name evidence="11" type="primary">tsaE</name>
    <name evidence="11" type="ORF">ACFQ1M_08020</name>
</gene>
<keyword evidence="12" id="KW-1185">Reference proteome</keyword>
<keyword evidence="4" id="KW-0963">Cytoplasm</keyword>
<dbReference type="InterPro" id="IPR027417">
    <property type="entry name" value="P-loop_NTPase"/>
</dbReference>
<evidence type="ECO:0000256" key="10">
    <source>
        <dbReference type="ARBA" id="ARBA00032441"/>
    </source>
</evidence>
<evidence type="ECO:0000256" key="3">
    <source>
        <dbReference type="ARBA" id="ARBA00019010"/>
    </source>
</evidence>
<name>A0ABW3CY80_9FLAO</name>
<comment type="subcellular location">
    <subcellularLocation>
        <location evidence="1">Cytoplasm</location>
    </subcellularLocation>
</comment>
<evidence type="ECO:0000256" key="7">
    <source>
        <dbReference type="ARBA" id="ARBA00022741"/>
    </source>
</evidence>
<dbReference type="SUPFAM" id="SSF52540">
    <property type="entry name" value="P-loop containing nucleoside triphosphate hydrolases"/>
    <property type="match status" value="1"/>
</dbReference>
<evidence type="ECO:0000313" key="12">
    <source>
        <dbReference type="Proteomes" id="UP001596978"/>
    </source>
</evidence>
<organism evidence="11 12">
    <name type="scientific">Sungkyunkwania multivorans</name>
    <dbReference type="NCBI Taxonomy" id="1173618"/>
    <lineage>
        <taxon>Bacteria</taxon>
        <taxon>Pseudomonadati</taxon>
        <taxon>Bacteroidota</taxon>
        <taxon>Flavobacteriia</taxon>
        <taxon>Flavobacteriales</taxon>
        <taxon>Flavobacteriaceae</taxon>
        <taxon>Sungkyunkwania</taxon>
    </lineage>
</organism>
<evidence type="ECO:0000256" key="6">
    <source>
        <dbReference type="ARBA" id="ARBA00022723"/>
    </source>
</evidence>
<evidence type="ECO:0000256" key="2">
    <source>
        <dbReference type="ARBA" id="ARBA00007599"/>
    </source>
</evidence>